<dbReference type="InterPro" id="IPR051857">
    <property type="entry name" value="Asn_synthetase_domain"/>
</dbReference>
<feature type="domain" description="Glutamine amidotransferase type-2" evidence="4">
    <location>
        <begin position="2"/>
        <end position="198"/>
    </location>
</feature>
<dbReference type="Gene3D" id="3.60.20.10">
    <property type="entry name" value="Glutamine Phosphoribosylpyrophosphate, subunit 1, domain 1"/>
    <property type="match status" value="1"/>
</dbReference>
<dbReference type="CDD" id="cd01991">
    <property type="entry name" value="Asn_synthase_B_C"/>
    <property type="match status" value="1"/>
</dbReference>
<dbReference type="PANTHER" id="PTHR45937:SF1">
    <property type="entry name" value="ASPARAGINE SYNTHETASE DOMAIN-CONTAINING PROTEIN 1"/>
    <property type="match status" value="1"/>
</dbReference>
<evidence type="ECO:0000313" key="6">
    <source>
        <dbReference type="Proteomes" id="UP001154078"/>
    </source>
</evidence>
<accession>A0A9P0BLN4</accession>
<proteinExistence type="predicted"/>
<dbReference type="PROSITE" id="PS51278">
    <property type="entry name" value="GATASE_TYPE_2"/>
    <property type="match status" value="1"/>
</dbReference>
<dbReference type="EMBL" id="OV121140">
    <property type="protein sequence ID" value="CAH0564303.1"/>
    <property type="molecule type" value="Genomic_DNA"/>
</dbReference>
<dbReference type="Pfam" id="PF00733">
    <property type="entry name" value="Asn_synthase"/>
    <property type="match status" value="2"/>
</dbReference>
<dbReference type="OrthoDB" id="10252281at2759"/>
<evidence type="ECO:0000259" key="4">
    <source>
        <dbReference type="PROSITE" id="PS51278"/>
    </source>
</evidence>
<sequence>MCGIFCLIGNKNCNENTPKEFEAIREGTLKRGPDYNNYRNYTFENIKVFLAASVLWLQGKNITKQPIEDDKSIFIYNGDIFGGDINNELKLEIGDTTLFHEALLNSNGKMARTLSNLHGPYAFIYLNKIENKLYFGRDIYGRRSLLVGKSGPNLVLSSVYKRNLSDFIELPSIGTFCYDLTNNKYYIYPWQYKNSNFEVKLKELQDFLGVIIEINYQIPLQLNTEFKNPLDLSCFECLSQENPLDTLLQDKQWFKSMKHLQNLLKNALQTRISTQPKHCKNCLKNKNNCNHSTTGVLFSGGIDCSILALLSDKYIDKNRPIDLINVAFDEKNNYQTPDRLTGLQTLQELQLLCPKRTWNFVSVNVTQKELNLERQNHIADLIYPLNTILDDSLGCALWFAARGRTSEYESPCRVLLVGMGADELFGGYTRHRAALKKDGWKGLHDVLNQDWQNISHRNLARDDRVVADHGRQLRTPFLDENVVEFVRNLHAWQKTYPSSDVPQGVGEKILLRSLGYHLGLKNAAVFKKRALQFGSRIANSKEHAHEISSRLIKQ</sequence>
<dbReference type="InterPro" id="IPR014729">
    <property type="entry name" value="Rossmann-like_a/b/a_fold"/>
</dbReference>
<evidence type="ECO:0000313" key="5">
    <source>
        <dbReference type="EMBL" id="CAH0564303.1"/>
    </source>
</evidence>
<dbReference type="GO" id="GO:0006529">
    <property type="term" value="P:asparagine biosynthetic process"/>
    <property type="evidence" value="ECO:0007669"/>
    <property type="project" value="UniProtKB-KW"/>
</dbReference>
<keyword evidence="1" id="KW-0028">Amino-acid biosynthesis</keyword>
<dbReference type="GO" id="GO:0004066">
    <property type="term" value="F:asparagine synthase (glutamine-hydrolyzing) activity"/>
    <property type="evidence" value="ECO:0007669"/>
    <property type="project" value="InterPro"/>
</dbReference>
<protein>
    <recommendedName>
        <fullName evidence="4">Glutamine amidotransferase type-2 domain-containing protein</fullName>
    </recommendedName>
</protein>
<gene>
    <name evidence="5" type="ORF">MELIAE_LOCUS12894</name>
</gene>
<dbReference type="InterPro" id="IPR017932">
    <property type="entry name" value="GATase_2_dom"/>
</dbReference>
<dbReference type="Proteomes" id="UP001154078">
    <property type="component" value="Chromosome 9"/>
</dbReference>
<dbReference type="SUPFAM" id="SSF56235">
    <property type="entry name" value="N-terminal nucleophile aminohydrolases (Ntn hydrolases)"/>
    <property type="match status" value="1"/>
</dbReference>
<reference evidence="5" key="1">
    <citation type="submission" date="2021-12" db="EMBL/GenBank/DDBJ databases">
        <authorList>
            <person name="King R."/>
        </authorList>
    </citation>
    <scope>NUCLEOTIDE SEQUENCE</scope>
</reference>
<keyword evidence="6" id="KW-1185">Reference proteome</keyword>
<evidence type="ECO:0000256" key="3">
    <source>
        <dbReference type="ARBA" id="ARBA00022962"/>
    </source>
</evidence>
<dbReference type="SUPFAM" id="SSF52402">
    <property type="entry name" value="Adenine nucleotide alpha hydrolases-like"/>
    <property type="match status" value="1"/>
</dbReference>
<keyword evidence="2" id="KW-0061">Asparagine biosynthesis</keyword>
<dbReference type="PANTHER" id="PTHR45937">
    <property type="entry name" value="ASPARAGINE SYNTHETASE DOMAIN-CONTAINING PROTEIN 1"/>
    <property type="match status" value="1"/>
</dbReference>
<dbReference type="InterPro" id="IPR001962">
    <property type="entry name" value="Asn_synthase"/>
</dbReference>
<evidence type="ECO:0000256" key="2">
    <source>
        <dbReference type="ARBA" id="ARBA00022888"/>
    </source>
</evidence>
<dbReference type="Pfam" id="PF13537">
    <property type="entry name" value="GATase_7"/>
    <property type="match status" value="1"/>
</dbReference>
<dbReference type="AlphaFoldDB" id="A0A9P0BLN4"/>
<name>A0A9P0BLN4_BRAAE</name>
<dbReference type="Gene3D" id="3.40.50.620">
    <property type="entry name" value="HUPs"/>
    <property type="match status" value="1"/>
</dbReference>
<dbReference type="InterPro" id="IPR029055">
    <property type="entry name" value="Ntn_hydrolases_N"/>
</dbReference>
<keyword evidence="3" id="KW-0315">Glutamine amidotransferase</keyword>
<organism evidence="5 6">
    <name type="scientific">Brassicogethes aeneus</name>
    <name type="common">Rape pollen beetle</name>
    <name type="synonym">Meligethes aeneus</name>
    <dbReference type="NCBI Taxonomy" id="1431903"/>
    <lineage>
        <taxon>Eukaryota</taxon>
        <taxon>Metazoa</taxon>
        <taxon>Ecdysozoa</taxon>
        <taxon>Arthropoda</taxon>
        <taxon>Hexapoda</taxon>
        <taxon>Insecta</taxon>
        <taxon>Pterygota</taxon>
        <taxon>Neoptera</taxon>
        <taxon>Endopterygota</taxon>
        <taxon>Coleoptera</taxon>
        <taxon>Polyphaga</taxon>
        <taxon>Cucujiformia</taxon>
        <taxon>Nitidulidae</taxon>
        <taxon>Meligethinae</taxon>
        <taxon>Brassicogethes</taxon>
    </lineage>
</organism>
<evidence type="ECO:0000256" key="1">
    <source>
        <dbReference type="ARBA" id="ARBA00022605"/>
    </source>
</evidence>